<dbReference type="CDD" id="cd20510">
    <property type="entry name" value="CYCLIN_CCNB3_rpt2"/>
    <property type="match status" value="1"/>
</dbReference>
<dbReference type="InterPro" id="IPR039361">
    <property type="entry name" value="Cyclin"/>
</dbReference>
<dbReference type="CDD" id="cd20508">
    <property type="entry name" value="CYCLIN_CCNB3_rpt1"/>
    <property type="match status" value="1"/>
</dbReference>
<dbReference type="GeneID" id="102803313"/>
<dbReference type="InterPro" id="IPR048258">
    <property type="entry name" value="Cyclins_cyclin-box"/>
</dbReference>
<dbReference type="InterPro" id="IPR013763">
    <property type="entry name" value="Cyclin-like_dom"/>
</dbReference>
<dbReference type="PIRSF" id="PIRSF001771">
    <property type="entry name" value="Cyclin_A_B_D_E"/>
    <property type="match status" value="1"/>
</dbReference>
<dbReference type="InterPro" id="IPR004367">
    <property type="entry name" value="Cyclin_C-dom"/>
</dbReference>
<dbReference type="RefSeq" id="XP_006822383.1">
    <property type="nucleotide sequence ID" value="XM_006822320.1"/>
</dbReference>
<dbReference type="SMART" id="SM00385">
    <property type="entry name" value="CYCLIN"/>
    <property type="match status" value="2"/>
</dbReference>
<keyword evidence="2 4" id="KW-0195">Cyclin</keyword>
<dbReference type="InterPro" id="IPR036915">
    <property type="entry name" value="Cyclin-like_sf"/>
</dbReference>
<feature type="domain" description="Cyclin-like" evidence="5">
    <location>
        <begin position="62"/>
        <end position="146"/>
    </location>
</feature>
<feature type="domain" description="Cyclin C-terminal" evidence="6">
    <location>
        <begin position="155"/>
        <end position="271"/>
    </location>
</feature>
<dbReference type="InterPro" id="IPR046965">
    <property type="entry name" value="Cyclin_A/B-like"/>
</dbReference>
<evidence type="ECO:0000256" key="1">
    <source>
        <dbReference type="ARBA" id="ARBA00022618"/>
    </source>
</evidence>
<evidence type="ECO:0000313" key="7">
    <source>
        <dbReference type="Proteomes" id="UP000694865"/>
    </source>
</evidence>
<protein>
    <submittedName>
        <fullName evidence="8">G2/mitotic-specific cyclin-B3-like</fullName>
    </submittedName>
</protein>
<dbReference type="Gene3D" id="1.10.472.10">
    <property type="entry name" value="Cyclin-like"/>
    <property type="match status" value="2"/>
</dbReference>
<keyword evidence="1" id="KW-0132">Cell division</keyword>
<evidence type="ECO:0000259" key="5">
    <source>
        <dbReference type="SMART" id="SM00385"/>
    </source>
</evidence>
<dbReference type="SMART" id="SM01332">
    <property type="entry name" value="Cyclin_C"/>
    <property type="match status" value="1"/>
</dbReference>
<feature type="domain" description="Cyclin-like" evidence="5">
    <location>
        <begin position="159"/>
        <end position="241"/>
    </location>
</feature>
<dbReference type="SUPFAM" id="SSF47954">
    <property type="entry name" value="Cyclin-like"/>
    <property type="match status" value="2"/>
</dbReference>
<comment type="similarity">
    <text evidence="4">Belongs to the cyclin family.</text>
</comment>
<accession>A0ABM0MQU2</accession>
<dbReference type="Pfam" id="PF02984">
    <property type="entry name" value="Cyclin_C"/>
    <property type="match status" value="1"/>
</dbReference>
<dbReference type="Proteomes" id="UP000694865">
    <property type="component" value="Unplaced"/>
</dbReference>
<dbReference type="Pfam" id="PF00134">
    <property type="entry name" value="Cyclin_N"/>
    <property type="match status" value="1"/>
</dbReference>
<keyword evidence="3" id="KW-0131">Cell cycle</keyword>
<dbReference type="PANTHER" id="PTHR10177">
    <property type="entry name" value="CYCLINS"/>
    <property type="match status" value="1"/>
</dbReference>
<evidence type="ECO:0000256" key="3">
    <source>
        <dbReference type="ARBA" id="ARBA00023306"/>
    </source>
</evidence>
<evidence type="ECO:0000256" key="4">
    <source>
        <dbReference type="RuleBase" id="RU000383"/>
    </source>
</evidence>
<name>A0ABM0MQU2_SACKO</name>
<dbReference type="PROSITE" id="PS00292">
    <property type="entry name" value="CYCLINS"/>
    <property type="match status" value="1"/>
</dbReference>
<dbReference type="InterPro" id="IPR006671">
    <property type="entry name" value="Cyclin_N"/>
</dbReference>
<gene>
    <name evidence="8" type="primary">LOC102803313</name>
</gene>
<reference evidence="8" key="1">
    <citation type="submission" date="2025-08" db="UniProtKB">
        <authorList>
            <consortium name="RefSeq"/>
        </authorList>
    </citation>
    <scope>IDENTIFICATION</scope>
    <source>
        <tissue evidence="8">Testes</tissue>
    </source>
</reference>
<keyword evidence="7" id="KW-1185">Reference proteome</keyword>
<organism evidence="7 8">
    <name type="scientific">Saccoglossus kowalevskii</name>
    <name type="common">Acorn worm</name>
    <dbReference type="NCBI Taxonomy" id="10224"/>
    <lineage>
        <taxon>Eukaryota</taxon>
        <taxon>Metazoa</taxon>
        <taxon>Hemichordata</taxon>
        <taxon>Enteropneusta</taxon>
        <taxon>Harrimaniidae</taxon>
        <taxon>Saccoglossus</taxon>
    </lineage>
</organism>
<evidence type="ECO:0000256" key="2">
    <source>
        <dbReference type="ARBA" id="ARBA00023127"/>
    </source>
</evidence>
<evidence type="ECO:0000259" key="6">
    <source>
        <dbReference type="SMART" id="SM01332"/>
    </source>
</evidence>
<proteinExistence type="inferred from homology"/>
<sequence>MDSERLDYIDIDAENRLDPNLLPEYASQIFDYYKEREILFKVDPYLDNQTDITKNMRAILVDWLVEVQENFELNHETLYLAVKIVDRYLMKKDVGREVLQLVGATALFIACKFDERCPPVLDDFIFICDDAYRRTEFLAMERTILKTLNFDVGVPLSYRFLRRFAKCSKATMETLTLARYILELTLQDYDFCVNYKESHLAAATLLLAFKMKRIMEWDSTLEHYSGYKSQDILPCVKKLNALISNPNKQLATVRTKYSHRVFFEVAKIPSLDMLEL</sequence>
<evidence type="ECO:0000313" key="8">
    <source>
        <dbReference type="RefSeq" id="XP_006822383.1"/>
    </source>
</evidence>